<feature type="region of interest" description="Disordered" evidence="1">
    <location>
        <begin position="170"/>
        <end position="212"/>
    </location>
</feature>
<evidence type="ECO:0000256" key="2">
    <source>
        <dbReference type="SAM" id="SignalP"/>
    </source>
</evidence>
<gene>
    <name evidence="3" type="ORF">SAMN05443663_11228</name>
</gene>
<keyword evidence="4" id="KW-1185">Reference proteome</keyword>
<feature type="chain" id="PRO_5009914533" description="LTXXQ motif family protein" evidence="2">
    <location>
        <begin position="19"/>
        <end position="243"/>
    </location>
</feature>
<feature type="region of interest" description="Disordered" evidence="1">
    <location>
        <begin position="47"/>
        <end position="92"/>
    </location>
</feature>
<dbReference type="Proteomes" id="UP000184071">
    <property type="component" value="Unassembled WGS sequence"/>
</dbReference>
<organism evidence="3 4">
    <name type="scientific">Flavobacterium defluvii</name>
    <dbReference type="NCBI Taxonomy" id="370979"/>
    <lineage>
        <taxon>Bacteria</taxon>
        <taxon>Pseudomonadati</taxon>
        <taxon>Bacteroidota</taxon>
        <taxon>Flavobacteriia</taxon>
        <taxon>Flavobacteriales</taxon>
        <taxon>Flavobacteriaceae</taxon>
        <taxon>Flavobacterium</taxon>
    </lineage>
</organism>
<evidence type="ECO:0000313" key="4">
    <source>
        <dbReference type="Proteomes" id="UP000184071"/>
    </source>
</evidence>
<protein>
    <recommendedName>
        <fullName evidence="5">LTXXQ motif family protein</fullName>
    </recommendedName>
</protein>
<feature type="signal peptide" evidence="2">
    <location>
        <begin position="1"/>
        <end position="18"/>
    </location>
</feature>
<dbReference type="RefSeq" id="WP_073418081.1">
    <property type="nucleotide sequence ID" value="NZ_FQWC01000012.1"/>
</dbReference>
<evidence type="ECO:0000313" key="3">
    <source>
        <dbReference type="EMBL" id="SHH79965.1"/>
    </source>
</evidence>
<feature type="compositionally biased region" description="Basic and acidic residues" evidence="1">
    <location>
        <begin position="228"/>
        <end position="243"/>
    </location>
</feature>
<sequence>MKKLFIAVLLFVGIVSFAQDVNQKPAGDQREKLTLQQRNEKHLQKLTSELNLDKKQQEQVKQLLTERSAKAEKFREARKDSKTKPTDAEREAFKKQMKAEKEANDAKMKAILNADQYTKWTALKKEHKGHYRKGDFKTPQERDQAHLQKLTTDLNLNADQQKQVGELLSDRSTKMAMLKKSRRDSDVKPTDAERKAMKKQMEEDHKAFDSKMKSILNADQYKKWTAIQKERKDKMKDHRKDKM</sequence>
<feature type="compositionally biased region" description="Basic and acidic residues" evidence="1">
    <location>
        <begin position="67"/>
        <end position="92"/>
    </location>
</feature>
<feature type="region of interest" description="Disordered" evidence="1">
    <location>
        <begin position="224"/>
        <end position="243"/>
    </location>
</feature>
<reference evidence="4" key="1">
    <citation type="submission" date="2016-11" db="EMBL/GenBank/DDBJ databases">
        <authorList>
            <person name="Varghese N."/>
            <person name="Submissions S."/>
        </authorList>
    </citation>
    <scope>NUCLEOTIDE SEQUENCE [LARGE SCALE GENOMIC DNA]</scope>
    <source>
        <strain evidence="4">DSM 17963</strain>
    </source>
</reference>
<feature type="compositionally biased region" description="Basic and acidic residues" evidence="1">
    <location>
        <begin position="183"/>
        <end position="212"/>
    </location>
</feature>
<keyword evidence="2" id="KW-0732">Signal</keyword>
<name>A0A1M5VXI3_9FLAO</name>
<proteinExistence type="predicted"/>
<evidence type="ECO:0008006" key="5">
    <source>
        <dbReference type="Google" id="ProtNLM"/>
    </source>
</evidence>
<accession>A0A1M5VXI3</accession>
<dbReference type="AlphaFoldDB" id="A0A1M5VXI3"/>
<dbReference type="STRING" id="370979.SAMN05443663_11228"/>
<dbReference type="EMBL" id="FQWC01000012">
    <property type="protein sequence ID" value="SHH79965.1"/>
    <property type="molecule type" value="Genomic_DNA"/>
</dbReference>
<evidence type="ECO:0000256" key="1">
    <source>
        <dbReference type="SAM" id="MobiDB-lite"/>
    </source>
</evidence>